<dbReference type="GO" id="GO:0005516">
    <property type="term" value="F:calmodulin binding"/>
    <property type="evidence" value="ECO:0007669"/>
    <property type="project" value="InterPro"/>
</dbReference>
<dbReference type="Pfam" id="PF08332">
    <property type="entry name" value="CaMKII_AD"/>
    <property type="match status" value="1"/>
</dbReference>
<gene>
    <name evidence="3" type="ORF">C7443_1023</name>
</gene>
<dbReference type="InterPro" id="IPR011944">
    <property type="entry name" value="Steroid_delta5-4_isomerase"/>
</dbReference>
<protein>
    <submittedName>
        <fullName evidence="3">Uncharacterized protein (TIGR02246 family)</fullName>
    </submittedName>
</protein>
<evidence type="ECO:0000313" key="4">
    <source>
        <dbReference type="Proteomes" id="UP000246569"/>
    </source>
</evidence>
<dbReference type="Gene3D" id="3.10.450.50">
    <property type="match status" value="1"/>
</dbReference>
<dbReference type="InterPro" id="IPR016887">
    <property type="entry name" value="UCP028470_steroid_isom-rel"/>
</dbReference>
<dbReference type="NCBIfam" id="TIGR02246">
    <property type="entry name" value="SgcJ/EcaC family oxidoreductase"/>
    <property type="match status" value="1"/>
</dbReference>
<organism evidence="3 4">
    <name type="scientific">Plasticicumulans acidivorans</name>
    <dbReference type="NCBI Taxonomy" id="886464"/>
    <lineage>
        <taxon>Bacteria</taxon>
        <taxon>Pseudomonadati</taxon>
        <taxon>Pseudomonadota</taxon>
        <taxon>Gammaproteobacteria</taxon>
        <taxon>Candidatus Competibacteraceae</taxon>
        <taxon>Plasticicumulans</taxon>
    </lineage>
</organism>
<dbReference type="InterPro" id="IPR013543">
    <property type="entry name" value="Ca/CaM-dep_prot_kinase-assoc"/>
</dbReference>
<evidence type="ECO:0000259" key="2">
    <source>
        <dbReference type="Pfam" id="PF08332"/>
    </source>
</evidence>
<name>A0A317MXL1_9GAMM</name>
<dbReference type="CDD" id="cd00531">
    <property type="entry name" value="NTF2_like"/>
    <property type="match status" value="1"/>
</dbReference>
<dbReference type="EMBL" id="QGTJ01000002">
    <property type="protein sequence ID" value="PWV64355.1"/>
    <property type="molecule type" value="Genomic_DNA"/>
</dbReference>
<feature type="domain" description="Calcium/calmodulin-dependent protein kinase II association-domain" evidence="2">
    <location>
        <begin position="38"/>
        <end position="154"/>
    </location>
</feature>
<dbReference type="SUPFAM" id="SSF54427">
    <property type="entry name" value="NTF2-like"/>
    <property type="match status" value="1"/>
</dbReference>
<feature type="chain" id="PRO_5016333795" evidence="1">
    <location>
        <begin position="33"/>
        <end position="163"/>
    </location>
</feature>
<dbReference type="Proteomes" id="UP000246569">
    <property type="component" value="Unassembled WGS sequence"/>
</dbReference>
<accession>A0A317MXL1</accession>
<dbReference type="InterPro" id="IPR032710">
    <property type="entry name" value="NTF2-like_dom_sf"/>
</dbReference>
<comment type="caution">
    <text evidence="3">The sequence shown here is derived from an EMBL/GenBank/DDBJ whole genome shotgun (WGS) entry which is preliminary data.</text>
</comment>
<reference evidence="3 4" key="1">
    <citation type="submission" date="2018-05" db="EMBL/GenBank/DDBJ databases">
        <title>Genomic Encyclopedia of Type Strains, Phase IV (KMG-IV): sequencing the most valuable type-strain genomes for metagenomic binning, comparative biology and taxonomic classification.</title>
        <authorList>
            <person name="Goeker M."/>
        </authorList>
    </citation>
    <scope>NUCLEOTIDE SEQUENCE [LARGE SCALE GENOMIC DNA]</scope>
    <source>
        <strain evidence="3 4">DSM 23606</strain>
    </source>
</reference>
<evidence type="ECO:0000313" key="3">
    <source>
        <dbReference type="EMBL" id="PWV64355.1"/>
    </source>
</evidence>
<feature type="signal peptide" evidence="1">
    <location>
        <begin position="1"/>
        <end position="32"/>
    </location>
</feature>
<sequence>MTIKLRLHLATLLLPLALVCGCAASGKPPVQAGPAVSKAEIAALFDRWDRSLGTGNADAVVANYATDAILVPTLSNQVRHTPAELRDYFVHFLQKQPRGRILESNIQLFGDIAVDSGIYEFETKNGRVPARYTFVYRKSGDRWLIVTHHSSQMPEKTRVVTAH</sequence>
<dbReference type="GO" id="GO:0004683">
    <property type="term" value="F:calcium/calmodulin-dependent protein kinase activity"/>
    <property type="evidence" value="ECO:0007669"/>
    <property type="project" value="InterPro"/>
</dbReference>
<dbReference type="PIRSF" id="PIRSF028470">
    <property type="entry name" value="UCP028470"/>
    <property type="match status" value="1"/>
</dbReference>
<keyword evidence="4" id="KW-1185">Reference proteome</keyword>
<proteinExistence type="predicted"/>
<dbReference type="RefSeq" id="WP_211346143.1">
    <property type="nucleotide sequence ID" value="NZ_QGTJ01000002.1"/>
</dbReference>
<dbReference type="AlphaFoldDB" id="A0A317MXL1"/>
<evidence type="ECO:0000256" key="1">
    <source>
        <dbReference type="SAM" id="SignalP"/>
    </source>
</evidence>
<keyword evidence="1" id="KW-0732">Signal</keyword>
<dbReference type="PROSITE" id="PS51257">
    <property type="entry name" value="PROKAR_LIPOPROTEIN"/>
    <property type="match status" value="1"/>
</dbReference>